<accession>A0A1N6M1X0</accession>
<keyword evidence="4 6" id="KW-1133">Transmembrane helix</keyword>
<keyword evidence="2" id="KW-1003">Cell membrane</keyword>
<evidence type="ECO:0000313" key="8">
    <source>
        <dbReference type="EMBL" id="SIO93448.1"/>
    </source>
</evidence>
<comment type="subcellular location">
    <subcellularLocation>
        <location evidence="1">Cell membrane</location>
        <topology evidence="1">Multi-pass membrane protein</topology>
    </subcellularLocation>
</comment>
<keyword evidence="3 6" id="KW-0812">Transmembrane</keyword>
<keyword evidence="10" id="KW-1185">Reference proteome</keyword>
<dbReference type="OrthoDB" id="581870at2"/>
<organism evidence="8 9">
    <name type="scientific">Vibrio spartinae</name>
    <dbReference type="NCBI Taxonomy" id="1918945"/>
    <lineage>
        <taxon>Bacteria</taxon>
        <taxon>Pseudomonadati</taxon>
        <taxon>Pseudomonadota</taxon>
        <taxon>Gammaproteobacteria</taxon>
        <taxon>Vibrionales</taxon>
        <taxon>Vibrionaceae</taxon>
        <taxon>Vibrio</taxon>
    </lineage>
</organism>
<sequence length="216" mass="23445">MDWALFSIFVTVAIAHFLALLSPGPDFVLVVKSAIKNGSKKSIGVAAGIASANALYIALCLIGVGSLLASSVIIMIALKVAGGIFLVYLAIMALRAKKSDYQDLELSDSQSQQSETTFVKEFITGFMSGILNPKNLLFYLSLFTVVLTNDVNFGFKVGLGLWMTSVVFVWDLSVIYVLSRDKMRRKFSKLAYYIDKCTGAILGLIGFTIVKSALTK</sequence>
<evidence type="ECO:0000256" key="6">
    <source>
        <dbReference type="SAM" id="Phobius"/>
    </source>
</evidence>
<dbReference type="PANTHER" id="PTHR30086:SF17">
    <property type="entry name" value="LYSE FAMILY TRANSLOCATOR"/>
    <property type="match status" value="1"/>
</dbReference>
<evidence type="ECO:0000313" key="7">
    <source>
        <dbReference type="EMBL" id="QMV16120.1"/>
    </source>
</evidence>
<reference evidence="7 10" key="3">
    <citation type="journal article" date="2020" name="J. Nat. Prod.">
        <title>Genomics-Metabolomics Profiling Disclosed Marine Vibrio spartinae 3.6 as a Producer of a New Branched Side Chain Prodigiosin.</title>
        <authorList>
            <person name="Vitale G.A."/>
            <person name="Sciarretta M."/>
            <person name="Palma Esposito F."/>
            <person name="January G.G."/>
            <person name="Giaccio M."/>
            <person name="Bunk B."/>
            <person name="Sproer C."/>
            <person name="Bajerski F."/>
            <person name="Power D."/>
            <person name="Festa C."/>
            <person name="Monti M.C."/>
            <person name="D'Auria M.V."/>
            <person name="de Pascale D."/>
        </authorList>
    </citation>
    <scope>NUCLEOTIDE SEQUENCE [LARGE SCALE GENOMIC DNA]</scope>
    <source>
        <strain evidence="7 10">3.6</strain>
    </source>
</reference>
<feature type="transmembrane region" description="Helical" evidence="6">
    <location>
        <begin position="6"/>
        <end position="31"/>
    </location>
</feature>
<feature type="transmembrane region" description="Helical" evidence="6">
    <location>
        <begin position="136"/>
        <end position="155"/>
    </location>
</feature>
<feature type="transmembrane region" description="Helical" evidence="6">
    <location>
        <begin position="72"/>
        <end position="94"/>
    </location>
</feature>
<evidence type="ECO:0000256" key="2">
    <source>
        <dbReference type="ARBA" id="ARBA00022475"/>
    </source>
</evidence>
<dbReference type="RefSeq" id="WP_074372033.1">
    <property type="nucleotide sequence ID" value="NZ_AP024908.1"/>
</dbReference>
<evidence type="ECO:0000256" key="5">
    <source>
        <dbReference type="ARBA" id="ARBA00023136"/>
    </source>
</evidence>
<dbReference type="AlphaFoldDB" id="A0A1N6M1X0"/>
<protein>
    <submittedName>
        <fullName evidence="8">Threonine efflux protein</fullName>
    </submittedName>
</protein>
<feature type="transmembrane region" description="Helical" evidence="6">
    <location>
        <begin position="190"/>
        <end position="210"/>
    </location>
</feature>
<dbReference type="GO" id="GO:0015171">
    <property type="term" value="F:amino acid transmembrane transporter activity"/>
    <property type="evidence" value="ECO:0007669"/>
    <property type="project" value="TreeGrafter"/>
</dbReference>
<evidence type="ECO:0000256" key="3">
    <source>
        <dbReference type="ARBA" id="ARBA00022692"/>
    </source>
</evidence>
<name>A0A1N6M1X0_9VIBR</name>
<dbReference type="GO" id="GO:0005886">
    <property type="term" value="C:plasma membrane"/>
    <property type="evidence" value="ECO:0007669"/>
    <property type="project" value="UniProtKB-SubCell"/>
</dbReference>
<feature type="transmembrane region" description="Helical" evidence="6">
    <location>
        <begin position="43"/>
        <end position="66"/>
    </location>
</feature>
<dbReference type="Proteomes" id="UP000515264">
    <property type="component" value="Chromosome 2"/>
</dbReference>
<dbReference type="EMBL" id="CP046269">
    <property type="protein sequence ID" value="QMV16120.1"/>
    <property type="molecule type" value="Genomic_DNA"/>
</dbReference>
<reference evidence="7" key="2">
    <citation type="submission" date="2019-11" db="EMBL/GenBank/DDBJ databases">
        <authorList>
            <person name="January G."/>
            <person name="Bunk B."/>
        </authorList>
    </citation>
    <scope>NUCLEOTIDE SEQUENCE</scope>
    <source>
        <strain evidence="7">3.6</strain>
    </source>
</reference>
<dbReference type="Proteomes" id="UP000184774">
    <property type="component" value="Unassembled WGS sequence"/>
</dbReference>
<feature type="transmembrane region" description="Helical" evidence="6">
    <location>
        <begin position="161"/>
        <end position="178"/>
    </location>
</feature>
<gene>
    <name evidence="8" type="primary">rhtC_1</name>
    <name evidence="7" type="synonym">rhtC_3</name>
    <name evidence="8" type="ORF">VSP9026_01115</name>
    <name evidence="7" type="ORF">Vspart_03505</name>
</gene>
<dbReference type="Pfam" id="PF01810">
    <property type="entry name" value="LysE"/>
    <property type="match status" value="1"/>
</dbReference>
<reference evidence="8 9" key="1">
    <citation type="submission" date="2016-12" db="EMBL/GenBank/DDBJ databases">
        <authorList>
            <person name="Song W.-J."/>
            <person name="Kurnit D.M."/>
        </authorList>
    </citation>
    <scope>NUCLEOTIDE SEQUENCE [LARGE SCALE GENOMIC DNA]</scope>
    <source>
        <strain evidence="8 9">CECT 9026</strain>
    </source>
</reference>
<evidence type="ECO:0000256" key="1">
    <source>
        <dbReference type="ARBA" id="ARBA00004651"/>
    </source>
</evidence>
<dbReference type="PANTHER" id="PTHR30086">
    <property type="entry name" value="ARGININE EXPORTER PROTEIN ARGO"/>
    <property type="match status" value="1"/>
</dbReference>
<keyword evidence="5 6" id="KW-0472">Membrane</keyword>
<evidence type="ECO:0000313" key="10">
    <source>
        <dbReference type="Proteomes" id="UP000515264"/>
    </source>
</evidence>
<dbReference type="EMBL" id="FSSB01000008">
    <property type="protein sequence ID" value="SIO93448.1"/>
    <property type="molecule type" value="Genomic_DNA"/>
</dbReference>
<evidence type="ECO:0000313" key="9">
    <source>
        <dbReference type="Proteomes" id="UP000184774"/>
    </source>
</evidence>
<dbReference type="InterPro" id="IPR001123">
    <property type="entry name" value="LeuE-type"/>
</dbReference>
<proteinExistence type="predicted"/>
<evidence type="ECO:0000256" key="4">
    <source>
        <dbReference type="ARBA" id="ARBA00022989"/>
    </source>
</evidence>